<organism evidence="2">
    <name type="scientific">uncultured Mycobacteriales bacterium</name>
    <dbReference type="NCBI Taxonomy" id="581187"/>
    <lineage>
        <taxon>Bacteria</taxon>
        <taxon>Bacillati</taxon>
        <taxon>Actinomycetota</taxon>
        <taxon>Actinomycetes</taxon>
        <taxon>Mycobacteriales</taxon>
        <taxon>environmental samples</taxon>
    </lineage>
</organism>
<feature type="compositionally biased region" description="Basic residues" evidence="1">
    <location>
        <begin position="232"/>
        <end position="242"/>
    </location>
</feature>
<protein>
    <submittedName>
        <fullName evidence="2">Gluconolactonase</fullName>
        <ecNumber evidence="2">3.1.1.17</ecNumber>
    </submittedName>
</protein>
<feature type="region of interest" description="Disordered" evidence="1">
    <location>
        <begin position="1"/>
        <end position="267"/>
    </location>
</feature>
<name>A0A6J4J8B3_9ACTN</name>
<dbReference type="EMBL" id="CADCTP010000277">
    <property type="protein sequence ID" value="CAA9273287.1"/>
    <property type="molecule type" value="Genomic_DNA"/>
</dbReference>
<feature type="compositionally biased region" description="Basic and acidic residues" evidence="1">
    <location>
        <begin position="1"/>
        <end position="11"/>
    </location>
</feature>
<evidence type="ECO:0000313" key="2">
    <source>
        <dbReference type="EMBL" id="CAA9273287.1"/>
    </source>
</evidence>
<reference evidence="2" key="1">
    <citation type="submission" date="2020-02" db="EMBL/GenBank/DDBJ databases">
        <authorList>
            <person name="Meier V. D."/>
        </authorList>
    </citation>
    <scope>NUCLEOTIDE SEQUENCE</scope>
    <source>
        <strain evidence="2">AVDCRST_MAG41</strain>
    </source>
</reference>
<feature type="compositionally biased region" description="Low complexity" evidence="1">
    <location>
        <begin position="69"/>
        <end position="86"/>
    </location>
</feature>
<dbReference type="GO" id="GO:0004341">
    <property type="term" value="F:gluconolactonase activity"/>
    <property type="evidence" value="ECO:0007669"/>
    <property type="project" value="UniProtKB-EC"/>
</dbReference>
<proteinExistence type="predicted"/>
<dbReference type="EC" id="3.1.1.17" evidence="2"/>
<feature type="compositionally biased region" description="Low complexity" evidence="1">
    <location>
        <begin position="47"/>
        <end position="59"/>
    </location>
</feature>
<feature type="compositionally biased region" description="Basic and acidic residues" evidence="1">
    <location>
        <begin position="243"/>
        <end position="257"/>
    </location>
</feature>
<feature type="compositionally biased region" description="Basic and acidic residues" evidence="1">
    <location>
        <begin position="132"/>
        <end position="157"/>
    </location>
</feature>
<accession>A0A6J4J8B3</accession>
<gene>
    <name evidence="2" type="ORF">AVDCRST_MAG41-3036</name>
</gene>
<feature type="compositionally biased region" description="Basic residues" evidence="1">
    <location>
        <begin position="195"/>
        <end position="208"/>
    </location>
</feature>
<feature type="non-terminal residue" evidence="2">
    <location>
        <position position="1"/>
    </location>
</feature>
<sequence length="267" mass="28364">GAAHRRDRDGRVAPLARRPAVRRRLGRRDDRGRRPGRHDRGRGDRPGAGLLLRLPAGRPVARRRRRPAAGRGAVRAAGAVRAPAGPARERHRGGRPRERVRGGARVRLRGRGGVPGRAGRAGLAGAGPAGPDRADGRRRPRLPERDRGHRGQRDADPGRVVPGAAGGLGRGRGRHAVRPAGLGRAGGGHPARRDLRGRHRCGVVRRRAGPAVRAGRGRGRGAGHAAAGPRGVRLRARRRHAVRGGERVGRRGRDGRRPGVHRAGPGP</sequence>
<keyword evidence="2" id="KW-0378">Hydrolase</keyword>
<dbReference type="AlphaFoldDB" id="A0A6J4J8B3"/>
<evidence type="ECO:0000256" key="1">
    <source>
        <dbReference type="SAM" id="MobiDB-lite"/>
    </source>
</evidence>
<feature type="non-terminal residue" evidence="2">
    <location>
        <position position="267"/>
    </location>
</feature>